<dbReference type="EMBL" id="JBHLWN010000060">
    <property type="protein sequence ID" value="MFC0213724.1"/>
    <property type="molecule type" value="Genomic_DNA"/>
</dbReference>
<keyword evidence="14" id="KW-1185">Reference proteome</keyword>
<evidence type="ECO:0000256" key="11">
    <source>
        <dbReference type="SAM" id="Phobius"/>
    </source>
</evidence>
<comment type="caution">
    <text evidence="13">The sequence shown here is derived from an EMBL/GenBank/DDBJ whole genome shotgun (WGS) entry which is preliminary data.</text>
</comment>
<keyword evidence="4 13" id="KW-0808">Transferase</keyword>
<keyword evidence="2" id="KW-1003">Cell membrane</keyword>
<keyword evidence="11" id="KW-1133">Transmembrane helix</keyword>
<dbReference type="RefSeq" id="WP_377471048.1">
    <property type="nucleotide sequence ID" value="NZ_JBHLWN010000060.1"/>
</dbReference>
<dbReference type="PANTHER" id="PTHR43646:SF2">
    <property type="entry name" value="GLYCOSYLTRANSFERASE 2-LIKE DOMAIN-CONTAINING PROTEIN"/>
    <property type="match status" value="1"/>
</dbReference>
<reference evidence="13 14" key="1">
    <citation type="submission" date="2024-09" db="EMBL/GenBank/DDBJ databases">
        <authorList>
            <person name="Sun Q."/>
            <person name="Mori K."/>
        </authorList>
    </citation>
    <scope>NUCLEOTIDE SEQUENCE [LARGE SCALE GENOMIC DNA]</scope>
    <source>
        <strain evidence="13 14">CCM 7759</strain>
    </source>
</reference>
<dbReference type="GO" id="GO:0016757">
    <property type="term" value="F:glycosyltransferase activity"/>
    <property type="evidence" value="ECO:0007669"/>
    <property type="project" value="UniProtKB-KW"/>
</dbReference>
<keyword evidence="5" id="KW-0125">Carotenoid biosynthesis</keyword>
<evidence type="ECO:0000259" key="12">
    <source>
        <dbReference type="Pfam" id="PF00535"/>
    </source>
</evidence>
<keyword evidence="3 13" id="KW-0328">Glycosyltransferase</keyword>
<dbReference type="Proteomes" id="UP001589776">
    <property type="component" value="Unassembled WGS sequence"/>
</dbReference>
<gene>
    <name evidence="13" type="ORF">ACFFK0_14865</name>
</gene>
<protein>
    <recommendedName>
        <fullName evidence="10">4,4'-diaponeurosporenoate glycosyltransferase</fullName>
    </recommendedName>
</protein>
<organism evidence="13 14">
    <name type="scientific">Paenibacillus chartarius</name>
    <dbReference type="NCBI Taxonomy" id="747481"/>
    <lineage>
        <taxon>Bacteria</taxon>
        <taxon>Bacillati</taxon>
        <taxon>Bacillota</taxon>
        <taxon>Bacilli</taxon>
        <taxon>Bacillales</taxon>
        <taxon>Paenibacillaceae</taxon>
        <taxon>Paenibacillus</taxon>
    </lineage>
</organism>
<dbReference type="SUPFAM" id="SSF53448">
    <property type="entry name" value="Nucleotide-diphospho-sugar transferases"/>
    <property type="match status" value="1"/>
</dbReference>
<evidence type="ECO:0000256" key="4">
    <source>
        <dbReference type="ARBA" id="ARBA00022679"/>
    </source>
</evidence>
<proteinExistence type="inferred from homology"/>
<dbReference type="CDD" id="cd06423">
    <property type="entry name" value="CESA_like"/>
    <property type="match status" value="1"/>
</dbReference>
<keyword evidence="6 11" id="KW-0472">Membrane</keyword>
<dbReference type="InterPro" id="IPR001173">
    <property type="entry name" value="Glyco_trans_2-like"/>
</dbReference>
<evidence type="ECO:0000256" key="7">
    <source>
        <dbReference type="ARBA" id="ARBA00037281"/>
    </source>
</evidence>
<evidence type="ECO:0000256" key="9">
    <source>
        <dbReference type="ARBA" id="ARBA00038120"/>
    </source>
</evidence>
<evidence type="ECO:0000256" key="5">
    <source>
        <dbReference type="ARBA" id="ARBA00022746"/>
    </source>
</evidence>
<comment type="similarity">
    <text evidence="9">Belongs to the glycosyltransferase 2 family. CrtQ subfamily.</text>
</comment>
<feature type="transmembrane region" description="Helical" evidence="11">
    <location>
        <begin position="316"/>
        <end position="334"/>
    </location>
</feature>
<comment type="pathway">
    <text evidence="8">Carotenoid biosynthesis; staphyloxanthin biosynthesis; staphyloxanthin from farnesyl diphosphate: step 4/5.</text>
</comment>
<feature type="transmembrane region" description="Helical" evidence="11">
    <location>
        <begin position="289"/>
        <end position="310"/>
    </location>
</feature>
<dbReference type="InterPro" id="IPR029044">
    <property type="entry name" value="Nucleotide-diphossugar_trans"/>
</dbReference>
<evidence type="ECO:0000313" key="14">
    <source>
        <dbReference type="Proteomes" id="UP001589776"/>
    </source>
</evidence>
<name>A0ABV6DM46_9BACL</name>
<evidence type="ECO:0000256" key="2">
    <source>
        <dbReference type="ARBA" id="ARBA00022475"/>
    </source>
</evidence>
<evidence type="ECO:0000256" key="3">
    <source>
        <dbReference type="ARBA" id="ARBA00022676"/>
    </source>
</evidence>
<sequence>MSILALLSILIALFWLLATVDGLRGLRTIGELPEDRLLPKEPPLVSVILTAKEEEDSIRDTVRHLLDQDYPRLEIIAINDRSRDGTGTRLDELRRWSEGKRELEINLRVIHITALPEGWLGKNHALYQGYLQSRGSYLLFTDADVRFHRSAIRKAVAYALGGGIDHLTLSPYLRARSYALRSFIHFFLFAFSLAVRPWRSNDDNSRRQGMGIGAFNLVSRTAYEAIGTHAALKLRADDDLELGNRLKRSGSRQRLLSAYRLLEVEWYRSLKEAVHGFEKNMFAGFRYSTLLALLGCLGLGLIFIVPVLGLLLAPNLYLKLIFAASLLAQGYLYARCVKALSPYSASDVWMLPWNALLMMGVIVRTVVLTLKQGGMYWRGTFYSLRDLKRMRE</sequence>
<keyword evidence="11" id="KW-0812">Transmembrane</keyword>
<feature type="transmembrane region" description="Helical" evidence="11">
    <location>
        <begin position="355"/>
        <end position="377"/>
    </location>
</feature>
<evidence type="ECO:0000256" key="1">
    <source>
        <dbReference type="ARBA" id="ARBA00004236"/>
    </source>
</evidence>
<comment type="function">
    <text evidence="7">Catalyzes the glycosylation of 4,4'-diaponeurosporenoate, i.e. the esterification of glucose at the C1'' position with the carboxyl group of 4,4'-diaponeurosporenic acid, to form glycosyl-4,4'-diaponeurosporenoate. This is a step in the biosynthesis of staphyloxanthin, an orange pigment present in most staphylococci strains.</text>
</comment>
<evidence type="ECO:0000256" key="10">
    <source>
        <dbReference type="ARBA" id="ARBA00040345"/>
    </source>
</evidence>
<feature type="domain" description="Glycosyltransferase 2-like" evidence="12">
    <location>
        <begin position="46"/>
        <end position="181"/>
    </location>
</feature>
<evidence type="ECO:0000256" key="6">
    <source>
        <dbReference type="ARBA" id="ARBA00023136"/>
    </source>
</evidence>
<dbReference type="PANTHER" id="PTHR43646">
    <property type="entry name" value="GLYCOSYLTRANSFERASE"/>
    <property type="match status" value="1"/>
</dbReference>
<comment type="subcellular location">
    <subcellularLocation>
        <location evidence="1">Cell membrane</location>
    </subcellularLocation>
</comment>
<dbReference type="Gene3D" id="3.90.550.10">
    <property type="entry name" value="Spore Coat Polysaccharide Biosynthesis Protein SpsA, Chain A"/>
    <property type="match status" value="1"/>
</dbReference>
<dbReference type="Pfam" id="PF00535">
    <property type="entry name" value="Glycos_transf_2"/>
    <property type="match status" value="1"/>
</dbReference>
<evidence type="ECO:0000256" key="8">
    <source>
        <dbReference type="ARBA" id="ARBA00037904"/>
    </source>
</evidence>
<accession>A0ABV6DM46</accession>
<evidence type="ECO:0000313" key="13">
    <source>
        <dbReference type="EMBL" id="MFC0213724.1"/>
    </source>
</evidence>